<dbReference type="STRING" id="683228.GA0070617_3831"/>
<gene>
    <name evidence="2" type="ORF">GA0070617_3831</name>
</gene>
<dbReference type="Gene3D" id="2.60.40.1890">
    <property type="entry name" value="PCu(A)C copper chaperone"/>
    <property type="match status" value="1"/>
</dbReference>
<dbReference type="Pfam" id="PF04314">
    <property type="entry name" value="PCuAC"/>
    <property type="match status" value="1"/>
</dbReference>
<dbReference type="AlphaFoldDB" id="A0A1C6UWQ2"/>
<dbReference type="PROSITE" id="PS51257">
    <property type="entry name" value="PROKAR_LIPOPROTEIN"/>
    <property type="match status" value="1"/>
</dbReference>
<accession>A0A1C6UWQ2</accession>
<feature type="signal peptide" evidence="1">
    <location>
        <begin position="1"/>
        <end position="26"/>
    </location>
</feature>
<feature type="chain" id="PRO_5008748177" description="Copper(I)-binding protein" evidence="1">
    <location>
        <begin position="27"/>
        <end position="176"/>
    </location>
</feature>
<evidence type="ECO:0000313" key="2">
    <source>
        <dbReference type="EMBL" id="SCL58485.1"/>
    </source>
</evidence>
<keyword evidence="3" id="KW-1185">Reference proteome</keyword>
<sequence>MIRMRARMAAAVLALGLLGAAGCSQEAGTTTPTSSEGSRAATEQAAAVKINDGWVKAADKGMTAAFGVLVNSSGKEVRIVSSTSNASPVMELHETIENADGEMVMQEKESGFVIPANSQYVLQPGANHLMLMDVVQPIKAGDTVKLALEFEDGSAYEFDAPVKDYTGANERYVDDE</sequence>
<dbReference type="InterPro" id="IPR058248">
    <property type="entry name" value="Lxx211020-like"/>
</dbReference>
<dbReference type="InterPro" id="IPR007410">
    <property type="entry name" value="LpqE-like"/>
</dbReference>
<protein>
    <recommendedName>
        <fullName evidence="4">Copper(I)-binding protein</fullName>
    </recommendedName>
</protein>
<dbReference type="PANTHER" id="PTHR36302:SF1">
    <property type="entry name" value="COPPER CHAPERONE PCU(A)C"/>
    <property type="match status" value="1"/>
</dbReference>
<reference evidence="2 3" key="1">
    <citation type="submission" date="2016-06" db="EMBL/GenBank/DDBJ databases">
        <authorList>
            <person name="Kjaerup R.B."/>
            <person name="Dalgaard T.S."/>
            <person name="Juul-Madsen H.R."/>
        </authorList>
    </citation>
    <scope>NUCLEOTIDE SEQUENCE [LARGE SCALE GENOMIC DNA]</scope>
    <source>
        <strain evidence="2 3">DSM 45577</strain>
    </source>
</reference>
<keyword evidence="1" id="KW-0732">Signal</keyword>
<dbReference type="EMBL" id="FMIA01000002">
    <property type="protein sequence ID" value="SCL58485.1"/>
    <property type="molecule type" value="Genomic_DNA"/>
</dbReference>
<evidence type="ECO:0008006" key="4">
    <source>
        <dbReference type="Google" id="ProtNLM"/>
    </source>
</evidence>
<name>A0A1C6UWQ2_9ACTN</name>
<dbReference type="Proteomes" id="UP000198937">
    <property type="component" value="Unassembled WGS sequence"/>
</dbReference>
<dbReference type="OrthoDB" id="9796962at2"/>
<evidence type="ECO:0000313" key="3">
    <source>
        <dbReference type="Proteomes" id="UP000198937"/>
    </source>
</evidence>
<evidence type="ECO:0000256" key="1">
    <source>
        <dbReference type="SAM" id="SignalP"/>
    </source>
</evidence>
<dbReference type="InterPro" id="IPR036182">
    <property type="entry name" value="PCuAC_sf"/>
</dbReference>
<proteinExistence type="predicted"/>
<dbReference type="PANTHER" id="PTHR36302">
    <property type="entry name" value="BLR7088 PROTEIN"/>
    <property type="match status" value="1"/>
</dbReference>
<dbReference type="SUPFAM" id="SSF110087">
    <property type="entry name" value="DR1885-like metal-binding protein"/>
    <property type="match status" value="1"/>
</dbReference>
<organism evidence="2 3">
    <name type="scientific">Micromonospora yangpuensis</name>
    <dbReference type="NCBI Taxonomy" id="683228"/>
    <lineage>
        <taxon>Bacteria</taxon>
        <taxon>Bacillati</taxon>
        <taxon>Actinomycetota</taxon>
        <taxon>Actinomycetes</taxon>
        <taxon>Micromonosporales</taxon>
        <taxon>Micromonosporaceae</taxon>
        <taxon>Micromonospora</taxon>
    </lineage>
</organism>